<sequence length="204" mass="21317">MFPSFRFPAALLALATIAPLHAAAAEPAPGPIYAGASYGFRANSGLDCLPGQADCDKSSKRNGKAYLGYSFDALPFQGGVALPSVELVGYTGGEVKSGFDTGAGKVAGRGKFSGLGVQGVLGYQFDAFTLSGRAGVAYTQGKVDYLGGGSAKKNKAGLIYGIGTAYALNQNWSLHLDWDRVPVKYNDKQTSKVDMFSLGASYRF</sequence>
<feature type="chain" id="PRO_5010302162" description="Outer membrane protein beta-barrel domain-containing protein" evidence="3">
    <location>
        <begin position="25"/>
        <end position="204"/>
    </location>
</feature>
<evidence type="ECO:0000259" key="4">
    <source>
        <dbReference type="Pfam" id="PF13505"/>
    </source>
</evidence>
<evidence type="ECO:0000313" key="6">
    <source>
        <dbReference type="Proteomes" id="UP000179840"/>
    </source>
</evidence>
<dbReference type="Proteomes" id="UP000179840">
    <property type="component" value="Unassembled WGS sequence"/>
</dbReference>
<keyword evidence="2 3" id="KW-0732">Signal</keyword>
<dbReference type="EMBL" id="LFKP01000014">
    <property type="protein sequence ID" value="OHV94126.1"/>
    <property type="molecule type" value="Genomic_DNA"/>
</dbReference>
<organism evidence="5 6">
    <name type="scientific">Janthinobacterium lividum</name>
    <dbReference type="NCBI Taxonomy" id="29581"/>
    <lineage>
        <taxon>Bacteria</taxon>
        <taxon>Pseudomonadati</taxon>
        <taxon>Pseudomonadota</taxon>
        <taxon>Betaproteobacteria</taxon>
        <taxon>Burkholderiales</taxon>
        <taxon>Oxalobacteraceae</taxon>
        <taxon>Janthinobacterium</taxon>
    </lineage>
</organism>
<proteinExistence type="predicted"/>
<dbReference type="Gene3D" id="2.40.160.20">
    <property type="match status" value="1"/>
</dbReference>
<protein>
    <recommendedName>
        <fullName evidence="4">Outer membrane protein beta-barrel domain-containing protein</fullName>
    </recommendedName>
</protein>
<feature type="signal peptide" evidence="3">
    <location>
        <begin position="1"/>
        <end position="24"/>
    </location>
</feature>
<dbReference type="AlphaFoldDB" id="A0A1S1U1Q5"/>
<comment type="caution">
    <text evidence="5">The sequence shown here is derived from an EMBL/GenBank/DDBJ whole genome shotgun (WGS) entry which is preliminary data.</text>
</comment>
<name>A0A1S1U1Q5_9BURK</name>
<dbReference type="SUPFAM" id="SSF56925">
    <property type="entry name" value="OMPA-like"/>
    <property type="match status" value="1"/>
</dbReference>
<dbReference type="InterPro" id="IPR011250">
    <property type="entry name" value="OMP/PagP_B-barrel"/>
</dbReference>
<dbReference type="RefSeq" id="WP_071079831.1">
    <property type="nucleotide sequence ID" value="NZ_LFKP01000014.1"/>
</dbReference>
<gene>
    <name evidence="5" type="ORF">AKG95_26510</name>
</gene>
<comment type="subcellular location">
    <subcellularLocation>
        <location evidence="1">Cell outer membrane</location>
    </subcellularLocation>
</comment>
<evidence type="ECO:0000256" key="3">
    <source>
        <dbReference type="SAM" id="SignalP"/>
    </source>
</evidence>
<evidence type="ECO:0000256" key="2">
    <source>
        <dbReference type="ARBA" id="ARBA00022729"/>
    </source>
</evidence>
<evidence type="ECO:0000313" key="5">
    <source>
        <dbReference type="EMBL" id="OHV94126.1"/>
    </source>
</evidence>
<reference evidence="5 6" key="1">
    <citation type="submission" date="2015-06" db="EMBL/GenBank/DDBJ databases">
        <title>Draft genome sequencing of a biphenyl-degrading bacterium, Janthinobacterium lividum MEG1.</title>
        <authorList>
            <person name="Shimodaira J."/>
            <person name="Hatta T."/>
        </authorList>
    </citation>
    <scope>NUCLEOTIDE SEQUENCE [LARGE SCALE GENOMIC DNA]</scope>
    <source>
        <strain evidence="5 6">MEG1</strain>
    </source>
</reference>
<dbReference type="InterPro" id="IPR027385">
    <property type="entry name" value="Beta-barrel_OMP"/>
</dbReference>
<accession>A0A1S1U1Q5</accession>
<evidence type="ECO:0000256" key="1">
    <source>
        <dbReference type="ARBA" id="ARBA00004442"/>
    </source>
</evidence>
<dbReference type="Pfam" id="PF13505">
    <property type="entry name" value="OMP_b-brl"/>
    <property type="match status" value="1"/>
</dbReference>
<feature type="domain" description="Outer membrane protein beta-barrel" evidence="4">
    <location>
        <begin position="10"/>
        <end position="204"/>
    </location>
</feature>
<dbReference type="GO" id="GO:0009279">
    <property type="term" value="C:cell outer membrane"/>
    <property type="evidence" value="ECO:0007669"/>
    <property type="project" value="UniProtKB-SubCell"/>
</dbReference>